<dbReference type="AlphaFoldDB" id="X1T0A6"/>
<feature type="non-terminal residue" evidence="2">
    <location>
        <position position="1"/>
    </location>
</feature>
<evidence type="ECO:0000313" key="2">
    <source>
        <dbReference type="EMBL" id="GAI98623.1"/>
    </source>
</evidence>
<name>X1T0A6_9ZZZZ</name>
<proteinExistence type="predicted"/>
<organism evidence="2">
    <name type="scientific">marine sediment metagenome</name>
    <dbReference type="NCBI Taxonomy" id="412755"/>
    <lineage>
        <taxon>unclassified sequences</taxon>
        <taxon>metagenomes</taxon>
        <taxon>ecological metagenomes</taxon>
    </lineage>
</organism>
<dbReference type="EMBL" id="BARW01015761">
    <property type="protein sequence ID" value="GAI98623.1"/>
    <property type="molecule type" value="Genomic_DNA"/>
</dbReference>
<evidence type="ECO:0000256" key="1">
    <source>
        <dbReference type="SAM" id="Phobius"/>
    </source>
</evidence>
<feature type="transmembrane region" description="Helical" evidence="1">
    <location>
        <begin position="47"/>
        <end position="72"/>
    </location>
</feature>
<reference evidence="2" key="1">
    <citation type="journal article" date="2014" name="Front. Microbiol.">
        <title>High frequency of phylogenetically diverse reductive dehalogenase-homologous genes in deep subseafloor sedimentary metagenomes.</title>
        <authorList>
            <person name="Kawai M."/>
            <person name="Futagami T."/>
            <person name="Toyoda A."/>
            <person name="Takaki Y."/>
            <person name="Nishi S."/>
            <person name="Hori S."/>
            <person name="Arai W."/>
            <person name="Tsubouchi T."/>
            <person name="Morono Y."/>
            <person name="Uchiyama I."/>
            <person name="Ito T."/>
            <person name="Fujiyama A."/>
            <person name="Inagaki F."/>
            <person name="Takami H."/>
        </authorList>
    </citation>
    <scope>NUCLEOTIDE SEQUENCE</scope>
    <source>
        <strain evidence="2">Expedition CK06-06</strain>
    </source>
</reference>
<keyword evidence="1" id="KW-1133">Transmembrane helix</keyword>
<protein>
    <submittedName>
        <fullName evidence="2">Uncharacterized protein</fullName>
    </submittedName>
</protein>
<feature type="transmembrane region" description="Helical" evidence="1">
    <location>
        <begin position="12"/>
        <end position="35"/>
    </location>
</feature>
<sequence>AVFPKIVVGNLILFLTIALVIMFVVLLLWGFVAGGKEGFEVSKPLKTFLMVVIGIAAVIAVFWAFGVGAGFFDFLFGSSWSNTFWTNTSVIFLTLILKG</sequence>
<accession>X1T0A6</accession>
<feature type="transmembrane region" description="Helical" evidence="1">
    <location>
        <begin position="78"/>
        <end position="97"/>
    </location>
</feature>
<gene>
    <name evidence="2" type="ORF">S12H4_27594</name>
</gene>
<comment type="caution">
    <text evidence="2">The sequence shown here is derived from an EMBL/GenBank/DDBJ whole genome shotgun (WGS) entry which is preliminary data.</text>
</comment>
<keyword evidence="1" id="KW-0472">Membrane</keyword>
<keyword evidence="1" id="KW-0812">Transmembrane</keyword>